<sequence>MTRGITPDENPTNLQEQLLLEDAKAGNGIPIQGGMAEPLGDAPRLVAHYGGNPEDWVKMSSIQTKIINGMTVQIHWFKNIQNNQVVELKLKRTHLKIAPKN</sequence>
<organism evidence="1">
    <name type="scientific">Woronichinia naegeliana WA131</name>
    <dbReference type="NCBI Taxonomy" id="2824559"/>
    <lineage>
        <taxon>Bacteria</taxon>
        <taxon>Bacillati</taxon>
        <taxon>Cyanobacteriota</taxon>
        <taxon>Cyanophyceae</taxon>
        <taxon>Synechococcales</taxon>
        <taxon>Coelosphaeriaceae</taxon>
        <taxon>Woronichinia</taxon>
    </lineage>
</organism>
<dbReference type="KEGG" id="wna:KA717_03565"/>
<accession>A0A977KY36</accession>
<evidence type="ECO:0000313" key="1">
    <source>
        <dbReference type="EMBL" id="UXE61997.1"/>
    </source>
</evidence>
<reference evidence="1" key="1">
    <citation type="submission" date="2021-04" db="EMBL/GenBank/DDBJ databases">
        <title>Genome sequence of Woronichinia naegeliana from Washington state freshwater lake bloom.</title>
        <authorList>
            <person name="Dreher T.W."/>
        </authorList>
    </citation>
    <scope>NUCLEOTIDE SEQUENCE</scope>
    <source>
        <strain evidence="1">WA131</strain>
    </source>
</reference>
<protein>
    <submittedName>
        <fullName evidence="1">Uncharacterized protein</fullName>
    </submittedName>
</protein>
<dbReference type="AlphaFoldDB" id="A0A977KY36"/>
<dbReference type="Proteomes" id="UP001065613">
    <property type="component" value="Chromosome"/>
</dbReference>
<proteinExistence type="predicted"/>
<name>A0A977KY36_9CYAN</name>
<dbReference type="EMBL" id="CP073041">
    <property type="protein sequence ID" value="UXE61997.1"/>
    <property type="molecule type" value="Genomic_DNA"/>
</dbReference>
<gene>
    <name evidence="1" type="ORF">KA717_03565</name>
</gene>